<gene>
    <name evidence="1" type="ORF">ACFY35_20745</name>
</gene>
<organism evidence="1 2">
    <name type="scientific">Paractinoplanes globisporus</name>
    <dbReference type="NCBI Taxonomy" id="113565"/>
    <lineage>
        <taxon>Bacteria</taxon>
        <taxon>Bacillati</taxon>
        <taxon>Actinomycetota</taxon>
        <taxon>Actinomycetes</taxon>
        <taxon>Micromonosporales</taxon>
        <taxon>Micromonosporaceae</taxon>
        <taxon>Paractinoplanes</taxon>
    </lineage>
</organism>
<protein>
    <submittedName>
        <fullName evidence="1">Uncharacterized protein</fullName>
    </submittedName>
</protein>
<proteinExistence type="predicted"/>
<keyword evidence="2" id="KW-1185">Reference proteome</keyword>
<sequence length="186" mass="20115">MGDGAVNAAINELTGLLVGAPQQWVAAGGGASWPIVSHGDCVVSTWENELVITAAFAPSTMAATALVMHPRLRRPRVVDLGNSSYATGVQEQVTAFVRRHSIGGLLPLGIWFDRSSGQLQVVLDVNRVFGLTNDRPEDRAIMLAFLNEQTSIFYPDADGGERYWQVPQDQALPLDRVINESVTLNS</sequence>
<evidence type="ECO:0000313" key="2">
    <source>
        <dbReference type="Proteomes" id="UP001602245"/>
    </source>
</evidence>
<comment type="caution">
    <text evidence="1">The sequence shown here is derived from an EMBL/GenBank/DDBJ whole genome shotgun (WGS) entry which is preliminary data.</text>
</comment>
<name>A0ABW6WF11_9ACTN</name>
<evidence type="ECO:0000313" key="1">
    <source>
        <dbReference type="EMBL" id="MFF5291877.1"/>
    </source>
</evidence>
<dbReference type="EMBL" id="JBIAZU010000003">
    <property type="protein sequence ID" value="MFF5291877.1"/>
    <property type="molecule type" value="Genomic_DNA"/>
</dbReference>
<accession>A0ABW6WF11</accession>
<dbReference type="RefSeq" id="WP_157295875.1">
    <property type="nucleotide sequence ID" value="NZ_JBIAZU010000003.1"/>
</dbReference>
<reference evidence="1 2" key="1">
    <citation type="submission" date="2024-10" db="EMBL/GenBank/DDBJ databases">
        <title>The Natural Products Discovery Center: Release of the First 8490 Sequenced Strains for Exploring Actinobacteria Biosynthetic Diversity.</title>
        <authorList>
            <person name="Kalkreuter E."/>
            <person name="Kautsar S.A."/>
            <person name="Yang D."/>
            <person name="Bader C.D."/>
            <person name="Teijaro C.N."/>
            <person name="Fluegel L."/>
            <person name="Davis C.M."/>
            <person name="Simpson J.R."/>
            <person name="Lauterbach L."/>
            <person name="Steele A.D."/>
            <person name="Gui C."/>
            <person name="Meng S."/>
            <person name="Li G."/>
            <person name="Viehrig K."/>
            <person name="Ye F."/>
            <person name="Su P."/>
            <person name="Kiefer A.F."/>
            <person name="Nichols A."/>
            <person name="Cepeda A.J."/>
            <person name="Yan W."/>
            <person name="Fan B."/>
            <person name="Jiang Y."/>
            <person name="Adhikari A."/>
            <person name="Zheng C.-J."/>
            <person name="Schuster L."/>
            <person name="Cowan T.M."/>
            <person name="Smanski M.J."/>
            <person name="Chevrette M.G."/>
            <person name="De Carvalho L.P.S."/>
            <person name="Shen B."/>
        </authorList>
    </citation>
    <scope>NUCLEOTIDE SEQUENCE [LARGE SCALE GENOMIC DNA]</scope>
    <source>
        <strain evidence="1 2">NPDC000087</strain>
    </source>
</reference>
<dbReference type="Proteomes" id="UP001602245">
    <property type="component" value="Unassembled WGS sequence"/>
</dbReference>